<comment type="caution">
    <text evidence="1">The sequence shown here is derived from an EMBL/GenBank/DDBJ whole genome shotgun (WGS) entry which is preliminary data.</text>
</comment>
<evidence type="ECO:0000313" key="2">
    <source>
        <dbReference type="Proteomes" id="UP000051446"/>
    </source>
</evidence>
<sequence length="140" mass="15242">MGKVLGENDEISGVIAGWPEPFKTNFVAHLNGESGTFNSTVGIMSGFALLKVSIDQDIQPGQTYEIGAPGSDTHKVRLEFDNTRPGEQGTYFAISGEFTVQLQGQVLNASLHFKATKTGHRRQEMSFSNGAFKVENFKLS</sequence>
<evidence type="ECO:0000313" key="1">
    <source>
        <dbReference type="EMBL" id="KRP43179.1"/>
    </source>
</evidence>
<dbReference type="Proteomes" id="UP000051446">
    <property type="component" value="Unassembled WGS sequence"/>
</dbReference>
<reference evidence="1 2" key="1">
    <citation type="submission" date="2015-02" db="EMBL/GenBank/DDBJ databases">
        <title>Pseudomonas helleri sp. nov. and Pseudomonas weihenstephanensis sp. nov., isolated from raw cows milk.</title>
        <authorList>
            <person name="von Neubeck M."/>
            <person name="Huptas C."/>
            <person name="Wenning M."/>
            <person name="Scherer S."/>
        </authorList>
    </citation>
    <scope>NUCLEOTIDE SEQUENCE [LARGE SCALE GENOMIC DNA]</scope>
    <source>
        <strain evidence="1 2">DSM 17149</strain>
    </source>
</reference>
<dbReference type="PATRIC" id="fig|75588.4.peg.719"/>
<protein>
    <submittedName>
        <fullName evidence="1">Uncharacterized protein</fullName>
    </submittedName>
</protein>
<gene>
    <name evidence="1" type="ORF">TU73_19845</name>
</gene>
<proteinExistence type="predicted"/>
<name>A0A0R2YAI3_9PSED</name>
<organism evidence="1 2">
    <name type="scientific">Pseudomonas libanensis</name>
    <dbReference type="NCBI Taxonomy" id="75588"/>
    <lineage>
        <taxon>Bacteria</taxon>
        <taxon>Pseudomonadati</taxon>
        <taxon>Pseudomonadota</taxon>
        <taxon>Gammaproteobacteria</taxon>
        <taxon>Pseudomonadales</taxon>
        <taxon>Pseudomonadaceae</taxon>
        <taxon>Pseudomonas</taxon>
    </lineage>
</organism>
<dbReference type="AlphaFoldDB" id="A0A0R2YAI3"/>
<dbReference type="EMBL" id="JYLH01000013">
    <property type="protein sequence ID" value="KRP43179.1"/>
    <property type="molecule type" value="Genomic_DNA"/>
</dbReference>
<dbReference type="RefSeq" id="WP_057013650.1">
    <property type="nucleotide sequence ID" value="NZ_JYLH01000013.1"/>
</dbReference>
<accession>A0A0R2YAI3</accession>